<dbReference type="AlphaFoldDB" id="A0A2W6PMP4"/>
<evidence type="ECO:0000256" key="1">
    <source>
        <dbReference type="SAM" id="Coils"/>
    </source>
</evidence>
<reference evidence="3 4" key="1">
    <citation type="submission" date="2017-03" db="EMBL/GenBank/DDBJ databases">
        <title>Genomic and clinical evidence uncovers the enterohepatic species Helicobacter valdiviensis as a potential human intestinal pathogen.</title>
        <authorList>
            <person name="Fresia P."/>
            <person name="Jara R."/>
            <person name="Sierra R."/>
            <person name="Ferres I."/>
            <person name="Greif G."/>
            <person name="Iraola G."/>
            <person name="Collado L."/>
        </authorList>
    </citation>
    <scope>NUCLEOTIDE SEQUENCE [LARGE SCALE GENOMIC DNA]</scope>
    <source>
        <strain evidence="3 4">WBE14</strain>
    </source>
</reference>
<evidence type="ECO:0008006" key="5">
    <source>
        <dbReference type="Google" id="ProtNLM"/>
    </source>
</evidence>
<dbReference type="Proteomes" id="UP000249746">
    <property type="component" value="Unassembled WGS sequence"/>
</dbReference>
<dbReference type="RefSeq" id="WP_111230004.1">
    <property type="nucleotide sequence ID" value="NZ_NBIU01000017.1"/>
</dbReference>
<sequence>MVSKIKFCCGSLSVAVLLLFSGCMDGEAPEVTTEGIYSKIADDMMRAFGSSKRVPIRTMVNIKPVDGDLQIDNIVVNRGNCKPVRSMYYDDVNVDVLKQLLDKKMLIQGSPKKIEELKMRAQKEMENDREEKQEEIRYQLELEKNLEEAIAKKISEKEKKLQETYQEALKKCKYDYTQGLQRFTMRDISQEYIDKTCEKEGQESKMNFLSSYERELSNMQLQLEGAKRYQESLKNILVDYNKTTQKTLQIQIDSELNYYYAPDVEEVIVYFEGKNYYRKGSEDIILGLDKKYHALLQSKFPIKIKFGDTYKISYNCPDVVEVLLKTDKGEFTYSF</sequence>
<evidence type="ECO:0000313" key="3">
    <source>
        <dbReference type="EMBL" id="PZT47963.1"/>
    </source>
</evidence>
<comment type="caution">
    <text evidence="3">The sequence shown here is derived from an EMBL/GenBank/DDBJ whole genome shotgun (WGS) entry which is preliminary data.</text>
</comment>
<dbReference type="EMBL" id="NBIU01000017">
    <property type="protein sequence ID" value="PZT47963.1"/>
    <property type="molecule type" value="Genomic_DNA"/>
</dbReference>
<gene>
    <name evidence="3" type="ORF">B6S12_06510</name>
</gene>
<accession>A0A2W6PMP4</accession>
<evidence type="ECO:0000256" key="2">
    <source>
        <dbReference type="SAM" id="SignalP"/>
    </source>
</evidence>
<keyword evidence="1" id="KW-0175">Coiled coil</keyword>
<feature type="signal peptide" evidence="2">
    <location>
        <begin position="1"/>
        <end position="25"/>
    </location>
</feature>
<organism evidence="3 4">
    <name type="scientific">Helicobacter valdiviensis</name>
    <dbReference type="NCBI Taxonomy" id="1458358"/>
    <lineage>
        <taxon>Bacteria</taxon>
        <taxon>Pseudomonadati</taxon>
        <taxon>Campylobacterota</taxon>
        <taxon>Epsilonproteobacteria</taxon>
        <taxon>Campylobacterales</taxon>
        <taxon>Helicobacteraceae</taxon>
        <taxon>Helicobacter</taxon>
    </lineage>
</organism>
<feature type="coiled-coil region" evidence="1">
    <location>
        <begin position="114"/>
        <end position="171"/>
    </location>
</feature>
<feature type="chain" id="PRO_5016032952" description="Lipoprotein" evidence="2">
    <location>
        <begin position="26"/>
        <end position="335"/>
    </location>
</feature>
<dbReference type="PROSITE" id="PS51257">
    <property type="entry name" value="PROKAR_LIPOPROTEIN"/>
    <property type="match status" value="1"/>
</dbReference>
<keyword evidence="2" id="KW-0732">Signal</keyword>
<evidence type="ECO:0000313" key="4">
    <source>
        <dbReference type="Proteomes" id="UP000249746"/>
    </source>
</evidence>
<keyword evidence="4" id="KW-1185">Reference proteome</keyword>
<proteinExistence type="predicted"/>
<protein>
    <recommendedName>
        <fullName evidence="5">Lipoprotein</fullName>
    </recommendedName>
</protein>
<name>A0A2W6PMP4_9HELI</name>